<organism evidence="1 2">
    <name type="scientific">Brucella endophytica</name>
    <dbReference type="NCBI Taxonomy" id="1963359"/>
    <lineage>
        <taxon>Bacteria</taxon>
        <taxon>Pseudomonadati</taxon>
        <taxon>Pseudomonadota</taxon>
        <taxon>Alphaproteobacteria</taxon>
        <taxon>Hyphomicrobiales</taxon>
        <taxon>Brucellaceae</taxon>
        <taxon>Brucella/Ochrobactrum group</taxon>
        <taxon>Brucella</taxon>
    </lineage>
</organism>
<reference evidence="1" key="2">
    <citation type="submission" date="2020-09" db="EMBL/GenBank/DDBJ databases">
        <authorList>
            <person name="Sun Q."/>
            <person name="Zhou Y."/>
        </authorList>
    </citation>
    <scope>NUCLEOTIDE SEQUENCE</scope>
    <source>
        <strain evidence="1">CGMCC 1.15082</strain>
    </source>
</reference>
<evidence type="ECO:0000313" key="1">
    <source>
        <dbReference type="EMBL" id="GGA91235.1"/>
    </source>
</evidence>
<sequence>MQIDENDALPKKQQDNVALWGELTDRFHHLRDFVETMRLETEEEAIGEKLSNGQWRDKSPRWEDEDVGQVVRAWNLLPYVDALDQDEINDRIQRAKRLIPDLTHYFENRILTPAFMKMWGSFCSAAGTVEFLYFQTSDVGRKRSAKAGGDKVRKRSGDHKRWLAHYLLRFYEGRGGRGKAEFAVEQLIKGIINRTVPVDWDLEWFEHFLDFRKEADQNYAGLRMVYRERDFPLAEMRRLILQDPGDIPPLDLNLPVPLR</sequence>
<keyword evidence="2" id="KW-1185">Reference proteome</keyword>
<reference evidence="1" key="1">
    <citation type="journal article" date="2014" name="Int. J. Syst. Evol. Microbiol.">
        <title>Complete genome sequence of Corynebacterium casei LMG S-19264T (=DSM 44701T), isolated from a smear-ripened cheese.</title>
        <authorList>
            <consortium name="US DOE Joint Genome Institute (JGI-PGF)"/>
            <person name="Walter F."/>
            <person name="Albersmeier A."/>
            <person name="Kalinowski J."/>
            <person name="Ruckert C."/>
        </authorList>
    </citation>
    <scope>NUCLEOTIDE SEQUENCE</scope>
    <source>
        <strain evidence="1">CGMCC 1.15082</strain>
    </source>
</reference>
<gene>
    <name evidence="1" type="ORF">GCM10011491_19050</name>
</gene>
<protein>
    <submittedName>
        <fullName evidence="1">Uncharacterized protein</fullName>
    </submittedName>
</protein>
<dbReference type="Proteomes" id="UP000646478">
    <property type="component" value="Unassembled WGS sequence"/>
</dbReference>
<evidence type="ECO:0000313" key="2">
    <source>
        <dbReference type="Proteomes" id="UP000646478"/>
    </source>
</evidence>
<proteinExistence type="predicted"/>
<name>A0A916SAB1_9HYPH</name>
<dbReference type="EMBL" id="BMHH01000006">
    <property type="protein sequence ID" value="GGA91235.1"/>
    <property type="molecule type" value="Genomic_DNA"/>
</dbReference>
<dbReference type="RefSeq" id="WP_188823822.1">
    <property type="nucleotide sequence ID" value="NZ_BMHH01000006.1"/>
</dbReference>
<accession>A0A916SAB1</accession>
<dbReference type="AlphaFoldDB" id="A0A916SAB1"/>
<comment type="caution">
    <text evidence="1">The sequence shown here is derived from an EMBL/GenBank/DDBJ whole genome shotgun (WGS) entry which is preliminary data.</text>
</comment>